<sequence>IAVIEPAERALVLDAARLPDIVASAAANLAPNELADFVFGLAQSFSRFYADCPVLAAPDPDIRASRLALCALTRAVLVHGLDLLGIAVPDRM</sequence>
<accession>A0A850NYH6</accession>
<keyword evidence="5" id="KW-0030">Aminoacyl-tRNA synthetase</keyword>
<organism evidence="8 9">
    <name type="scientific">Endobacter medicaginis</name>
    <dbReference type="NCBI Taxonomy" id="1181271"/>
    <lineage>
        <taxon>Bacteria</taxon>
        <taxon>Pseudomonadati</taxon>
        <taxon>Pseudomonadota</taxon>
        <taxon>Alphaproteobacteria</taxon>
        <taxon>Acetobacterales</taxon>
        <taxon>Acetobacteraceae</taxon>
        <taxon>Endobacter</taxon>
    </lineage>
</organism>
<keyword evidence="3" id="KW-0547">Nucleotide-binding</keyword>
<dbReference type="InterPro" id="IPR008909">
    <property type="entry name" value="DALR_anticod-bd"/>
</dbReference>
<dbReference type="RefSeq" id="WP_256124416.1">
    <property type="nucleotide sequence ID" value="NZ_JABXXQ010000502.1"/>
</dbReference>
<dbReference type="GO" id="GO:0004814">
    <property type="term" value="F:arginine-tRNA ligase activity"/>
    <property type="evidence" value="ECO:0007669"/>
    <property type="project" value="UniProtKB-EC"/>
</dbReference>
<dbReference type="GO" id="GO:0006420">
    <property type="term" value="P:arginyl-tRNA aminoacylation"/>
    <property type="evidence" value="ECO:0007669"/>
    <property type="project" value="InterPro"/>
</dbReference>
<proteinExistence type="predicted"/>
<dbReference type="GO" id="GO:0005524">
    <property type="term" value="F:ATP binding"/>
    <property type="evidence" value="ECO:0007669"/>
    <property type="project" value="UniProtKB-KW"/>
</dbReference>
<evidence type="ECO:0000313" key="8">
    <source>
        <dbReference type="EMBL" id="NVN31798.1"/>
    </source>
</evidence>
<comment type="caution">
    <text evidence="8">The sequence shown here is derived from an EMBL/GenBank/DDBJ whole genome shotgun (WGS) entry which is preliminary data.</text>
</comment>
<feature type="non-terminal residue" evidence="8">
    <location>
        <position position="1"/>
    </location>
</feature>
<dbReference type="AlphaFoldDB" id="A0A850NYH6"/>
<dbReference type="InterPro" id="IPR001278">
    <property type="entry name" value="Arg-tRNA-ligase"/>
</dbReference>
<gene>
    <name evidence="8" type="ORF">HUK83_15830</name>
</gene>
<evidence type="ECO:0000256" key="2">
    <source>
        <dbReference type="ARBA" id="ARBA00022598"/>
    </source>
</evidence>
<evidence type="ECO:0000256" key="4">
    <source>
        <dbReference type="ARBA" id="ARBA00022840"/>
    </source>
</evidence>
<dbReference type="SUPFAM" id="SSF47323">
    <property type="entry name" value="Anticodon-binding domain of a subclass of class I aminoacyl-tRNA synthetases"/>
    <property type="match status" value="1"/>
</dbReference>
<feature type="domain" description="DALR anticodon binding" evidence="7">
    <location>
        <begin position="3"/>
        <end position="92"/>
    </location>
</feature>
<evidence type="ECO:0000256" key="1">
    <source>
        <dbReference type="ARBA" id="ARBA00012837"/>
    </source>
</evidence>
<keyword evidence="4" id="KW-0067">ATP-binding</keyword>
<evidence type="ECO:0000256" key="5">
    <source>
        <dbReference type="ARBA" id="ARBA00023146"/>
    </source>
</evidence>
<evidence type="ECO:0000313" key="9">
    <source>
        <dbReference type="Proteomes" id="UP000565205"/>
    </source>
</evidence>
<dbReference type="Gene3D" id="1.10.730.10">
    <property type="entry name" value="Isoleucyl-tRNA Synthetase, Domain 1"/>
    <property type="match status" value="1"/>
</dbReference>
<dbReference type="PANTHER" id="PTHR11956:SF5">
    <property type="entry name" value="ARGININE--TRNA LIGASE, CYTOPLASMIC"/>
    <property type="match status" value="1"/>
</dbReference>
<name>A0A850NYH6_9PROT</name>
<dbReference type="SMART" id="SM00836">
    <property type="entry name" value="DALR_1"/>
    <property type="match status" value="1"/>
</dbReference>
<protein>
    <recommendedName>
        <fullName evidence="1">arginine--tRNA ligase</fullName>
        <ecNumber evidence="1">6.1.1.19</ecNumber>
    </recommendedName>
</protein>
<dbReference type="PANTHER" id="PTHR11956">
    <property type="entry name" value="ARGINYL-TRNA SYNTHETASE"/>
    <property type="match status" value="1"/>
</dbReference>
<evidence type="ECO:0000256" key="3">
    <source>
        <dbReference type="ARBA" id="ARBA00022741"/>
    </source>
</evidence>
<dbReference type="Proteomes" id="UP000565205">
    <property type="component" value="Unassembled WGS sequence"/>
</dbReference>
<reference evidence="8 9" key="1">
    <citation type="submission" date="2020-06" db="EMBL/GenBank/DDBJ databases">
        <title>Description of novel acetic acid bacteria.</title>
        <authorList>
            <person name="Sombolestani A."/>
        </authorList>
    </citation>
    <scope>NUCLEOTIDE SEQUENCE [LARGE SCALE GENOMIC DNA]</scope>
    <source>
        <strain evidence="8 9">LMG 26838</strain>
    </source>
</reference>
<keyword evidence="2 8" id="KW-0436">Ligase</keyword>
<comment type="catalytic activity">
    <reaction evidence="6">
        <text>tRNA(Arg) + L-arginine + ATP = L-arginyl-tRNA(Arg) + AMP + diphosphate</text>
        <dbReference type="Rhea" id="RHEA:20301"/>
        <dbReference type="Rhea" id="RHEA-COMP:9658"/>
        <dbReference type="Rhea" id="RHEA-COMP:9673"/>
        <dbReference type="ChEBI" id="CHEBI:30616"/>
        <dbReference type="ChEBI" id="CHEBI:32682"/>
        <dbReference type="ChEBI" id="CHEBI:33019"/>
        <dbReference type="ChEBI" id="CHEBI:78442"/>
        <dbReference type="ChEBI" id="CHEBI:78513"/>
        <dbReference type="ChEBI" id="CHEBI:456215"/>
        <dbReference type="EC" id="6.1.1.19"/>
    </reaction>
</comment>
<dbReference type="EC" id="6.1.1.19" evidence="1"/>
<dbReference type="Pfam" id="PF05746">
    <property type="entry name" value="DALR_1"/>
    <property type="match status" value="1"/>
</dbReference>
<dbReference type="InterPro" id="IPR009080">
    <property type="entry name" value="tRNAsynth_Ia_anticodon-bd"/>
</dbReference>
<evidence type="ECO:0000259" key="7">
    <source>
        <dbReference type="SMART" id="SM00836"/>
    </source>
</evidence>
<evidence type="ECO:0000256" key="6">
    <source>
        <dbReference type="ARBA" id="ARBA00049339"/>
    </source>
</evidence>
<dbReference type="EMBL" id="JABXXQ010000502">
    <property type="protein sequence ID" value="NVN31798.1"/>
    <property type="molecule type" value="Genomic_DNA"/>
</dbReference>